<gene>
    <name evidence="1" type="ORF">BU25DRAFT_274319</name>
</gene>
<comment type="caution">
    <text evidence="1">The sequence shown here is derived from an EMBL/GenBank/DDBJ whole genome shotgun (WGS) entry which is preliminary data.</text>
</comment>
<dbReference type="Proteomes" id="UP000799754">
    <property type="component" value="Unassembled WGS sequence"/>
</dbReference>
<evidence type="ECO:0000313" key="1">
    <source>
        <dbReference type="EMBL" id="KAF2629791.1"/>
    </source>
</evidence>
<accession>A0ACB6S6H0</accession>
<evidence type="ECO:0000313" key="2">
    <source>
        <dbReference type="Proteomes" id="UP000799754"/>
    </source>
</evidence>
<protein>
    <submittedName>
        <fullName evidence="1">Uncharacterized protein</fullName>
    </submittedName>
</protein>
<proteinExistence type="predicted"/>
<sequence length="341" mass="34747">MAFRFFQRTTTIAALFSTALAQIPNIIPLDLGAGFNNKEIQVSFSAKAVDGFASGTTFGKDAVATEPTFALGDSNGISPSTRYTLIMVDTTCTGARKLHYARSNFKFSFAGGTNIETGSPPLLDYKAPGALGEQGDDRQYVFLMYTNPQRREFAAMQLPAEGEVFDAKKFQSDNGLKDPVAGVGMVVKLGGTADCGGEDANQVPSGLPTAGLGTSSGIASTTARSSAVSATAPAQTSSPAGSVSVSSSTLSGGDEEQGATRTSAVETPVPEASSTLLQTDDRDPTSAASIATLSSVRATATGSPTTSGGLPEQTANAAPGIPVGHGAFVAQLLVVAGVLIW</sequence>
<organism evidence="1 2">
    <name type="scientific">Macroventuria anomochaeta</name>
    <dbReference type="NCBI Taxonomy" id="301207"/>
    <lineage>
        <taxon>Eukaryota</taxon>
        <taxon>Fungi</taxon>
        <taxon>Dikarya</taxon>
        <taxon>Ascomycota</taxon>
        <taxon>Pezizomycotina</taxon>
        <taxon>Dothideomycetes</taxon>
        <taxon>Pleosporomycetidae</taxon>
        <taxon>Pleosporales</taxon>
        <taxon>Pleosporineae</taxon>
        <taxon>Didymellaceae</taxon>
        <taxon>Macroventuria</taxon>
    </lineage>
</organism>
<dbReference type="EMBL" id="MU006709">
    <property type="protein sequence ID" value="KAF2629791.1"/>
    <property type="molecule type" value="Genomic_DNA"/>
</dbReference>
<name>A0ACB6S6H0_9PLEO</name>
<keyword evidence="2" id="KW-1185">Reference proteome</keyword>
<reference evidence="1" key="1">
    <citation type="journal article" date="2020" name="Stud. Mycol.">
        <title>101 Dothideomycetes genomes: a test case for predicting lifestyles and emergence of pathogens.</title>
        <authorList>
            <person name="Haridas S."/>
            <person name="Albert R."/>
            <person name="Binder M."/>
            <person name="Bloem J."/>
            <person name="Labutti K."/>
            <person name="Salamov A."/>
            <person name="Andreopoulos B."/>
            <person name="Baker S."/>
            <person name="Barry K."/>
            <person name="Bills G."/>
            <person name="Bluhm B."/>
            <person name="Cannon C."/>
            <person name="Castanera R."/>
            <person name="Culley D."/>
            <person name="Daum C."/>
            <person name="Ezra D."/>
            <person name="Gonzalez J."/>
            <person name="Henrissat B."/>
            <person name="Kuo A."/>
            <person name="Liang C."/>
            <person name="Lipzen A."/>
            <person name="Lutzoni F."/>
            <person name="Magnuson J."/>
            <person name="Mondo S."/>
            <person name="Nolan M."/>
            <person name="Ohm R."/>
            <person name="Pangilinan J."/>
            <person name="Park H.-J."/>
            <person name="Ramirez L."/>
            <person name="Alfaro M."/>
            <person name="Sun H."/>
            <person name="Tritt A."/>
            <person name="Yoshinaga Y."/>
            <person name="Zwiers L.-H."/>
            <person name="Turgeon B."/>
            <person name="Goodwin S."/>
            <person name="Spatafora J."/>
            <person name="Crous P."/>
            <person name="Grigoriev I."/>
        </authorList>
    </citation>
    <scope>NUCLEOTIDE SEQUENCE</scope>
    <source>
        <strain evidence="1">CBS 525.71</strain>
    </source>
</reference>